<accession>A0ABN1LFN5</accession>
<keyword evidence="8" id="KW-1185">Reference proteome</keyword>
<feature type="transmembrane region" description="Helical" evidence="6">
    <location>
        <begin position="416"/>
        <end position="439"/>
    </location>
</feature>
<sequence>MPNSLDHAKPSLGAKKRSAHYALLALVVPMLLAHLTAPLMGLVDTAVLGHMQGSHYLAGASFAALVLTQIYWICGFIRMSATGLSAQARGQQSTEAASRVLYQSLFSAVVIGAAILALGPLILYVSFVFTDANDAVSKVIEDYFYVRLWGAPAALANLALIGWMLGQQQARAVMAIQITGNLLNIGLNLLFVYVFDWDVKGVAGASVFVEYFIAFASLTYIFKGGIRHLQFSWLGLKSLSVISKLNSAMLGRNLALQACLVFMTFQGLRLGEQTAAINAILMQFFVLISLGLDAVAYGVEAKIGEAKGAKSPRELKSNALIGLFWSNGFALVYTLLFIFFGVTIIHLLTDLESLREASYQFLPMVYALPLVGHWCFLMDGVFVGLTRAKAMRNSMVLGALLVFFPVWWFLQEHGNWALWLALLALLAFRGVSLSAYFVYLARQHRLID</sequence>
<evidence type="ECO:0000256" key="2">
    <source>
        <dbReference type="ARBA" id="ARBA00010199"/>
    </source>
</evidence>
<evidence type="ECO:0000256" key="3">
    <source>
        <dbReference type="ARBA" id="ARBA00022692"/>
    </source>
</evidence>
<comment type="subcellular location">
    <subcellularLocation>
        <location evidence="1">Membrane</location>
        <topology evidence="1">Multi-pass membrane protein</topology>
    </subcellularLocation>
</comment>
<proteinExistence type="inferred from homology"/>
<evidence type="ECO:0000256" key="6">
    <source>
        <dbReference type="SAM" id="Phobius"/>
    </source>
</evidence>
<keyword evidence="5 6" id="KW-0472">Membrane</keyword>
<dbReference type="InterPro" id="IPR002528">
    <property type="entry name" value="MATE_fam"/>
</dbReference>
<gene>
    <name evidence="7" type="primary">dinF</name>
    <name evidence="7" type="ORF">GCM10009114_12730</name>
</gene>
<protein>
    <submittedName>
        <fullName evidence="7">MATE family efflux transporter DinF</fullName>
    </submittedName>
</protein>
<feature type="transmembrane region" description="Helical" evidence="6">
    <location>
        <begin position="320"/>
        <end position="349"/>
    </location>
</feature>
<feature type="transmembrane region" description="Helical" evidence="6">
    <location>
        <begin position="100"/>
        <end position="124"/>
    </location>
</feature>
<evidence type="ECO:0000313" key="8">
    <source>
        <dbReference type="Proteomes" id="UP001500359"/>
    </source>
</evidence>
<dbReference type="Pfam" id="PF01554">
    <property type="entry name" value="MatE"/>
    <property type="match status" value="2"/>
</dbReference>
<dbReference type="CDD" id="cd13136">
    <property type="entry name" value="MATE_DinF_like"/>
    <property type="match status" value="1"/>
</dbReference>
<keyword evidence="4 6" id="KW-1133">Transmembrane helix</keyword>
<evidence type="ECO:0000256" key="4">
    <source>
        <dbReference type="ARBA" id="ARBA00022989"/>
    </source>
</evidence>
<keyword evidence="3 6" id="KW-0812">Transmembrane</keyword>
<feature type="transmembrane region" description="Helical" evidence="6">
    <location>
        <begin position="21"/>
        <end position="43"/>
    </location>
</feature>
<feature type="transmembrane region" description="Helical" evidence="6">
    <location>
        <begin position="250"/>
        <end position="268"/>
    </location>
</feature>
<dbReference type="InterPro" id="IPR044644">
    <property type="entry name" value="DinF-like"/>
</dbReference>
<feature type="transmembrane region" description="Helical" evidence="6">
    <location>
        <begin position="361"/>
        <end position="382"/>
    </location>
</feature>
<dbReference type="PANTHER" id="PTHR42893:SF46">
    <property type="entry name" value="PROTEIN DETOXIFICATION 44, CHLOROPLASTIC"/>
    <property type="match status" value="1"/>
</dbReference>
<dbReference type="PANTHER" id="PTHR42893">
    <property type="entry name" value="PROTEIN DETOXIFICATION 44, CHLOROPLASTIC-RELATED"/>
    <property type="match status" value="1"/>
</dbReference>
<reference evidence="7 8" key="1">
    <citation type="journal article" date="2019" name="Int. J. Syst. Evol. Microbiol.">
        <title>The Global Catalogue of Microorganisms (GCM) 10K type strain sequencing project: providing services to taxonomists for standard genome sequencing and annotation.</title>
        <authorList>
            <consortium name="The Broad Institute Genomics Platform"/>
            <consortium name="The Broad Institute Genome Sequencing Center for Infectious Disease"/>
            <person name="Wu L."/>
            <person name="Ma J."/>
        </authorList>
    </citation>
    <scope>NUCLEOTIDE SEQUENCE [LARGE SCALE GENOMIC DNA]</scope>
    <source>
        <strain evidence="7 8">JCM 15896</strain>
    </source>
</reference>
<comment type="similarity">
    <text evidence="2">Belongs to the multi antimicrobial extrusion (MATE) (TC 2.A.66.1) family.</text>
</comment>
<evidence type="ECO:0000256" key="1">
    <source>
        <dbReference type="ARBA" id="ARBA00004141"/>
    </source>
</evidence>
<dbReference type="NCBIfam" id="TIGR00797">
    <property type="entry name" value="matE"/>
    <property type="match status" value="1"/>
</dbReference>
<feature type="transmembrane region" description="Helical" evidence="6">
    <location>
        <begin position="394"/>
        <end position="410"/>
    </location>
</feature>
<organism evidence="7 8">
    <name type="scientific">Aliiglaciecola litoralis</name>
    <dbReference type="NCBI Taxonomy" id="582857"/>
    <lineage>
        <taxon>Bacteria</taxon>
        <taxon>Pseudomonadati</taxon>
        <taxon>Pseudomonadota</taxon>
        <taxon>Gammaproteobacteria</taxon>
        <taxon>Alteromonadales</taxon>
        <taxon>Alteromonadaceae</taxon>
        <taxon>Aliiglaciecola</taxon>
    </lineage>
</organism>
<feature type="transmembrane region" description="Helical" evidence="6">
    <location>
        <begin position="55"/>
        <end position="79"/>
    </location>
</feature>
<name>A0ABN1LFN5_9ALTE</name>
<feature type="transmembrane region" description="Helical" evidence="6">
    <location>
        <begin position="280"/>
        <end position="299"/>
    </location>
</feature>
<dbReference type="EMBL" id="BAAAFD010000002">
    <property type="protein sequence ID" value="GAA0854988.1"/>
    <property type="molecule type" value="Genomic_DNA"/>
</dbReference>
<evidence type="ECO:0000256" key="5">
    <source>
        <dbReference type="ARBA" id="ARBA00023136"/>
    </source>
</evidence>
<dbReference type="Proteomes" id="UP001500359">
    <property type="component" value="Unassembled WGS sequence"/>
</dbReference>
<comment type="caution">
    <text evidence="7">The sequence shown here is derived from an EMBL/GenBank/DDBJ whole genome shotgun (WGS) entry which is preliminary data.</text>
</comment>
<feature type="transmembrane region" description="Helical" evidence="6">
    <location>
        <begin position="172"/>
        <end position="195"/>
    </location>
</feature>
<feature type="transmembrane region" description="Helical" evidence="6">
    <location>
        <begin position="201"/>
        <end position="222"/>
    </location>
</feature>
<feature type="transmembrane region" description="Helical" evidence="6">
    <location>
        <begin position="144"/>
        <end position="165"/>
    </location>
</feature>
<evidence type="ECO:0000313" key="7">
    <source>
        <dbReference type="EMBL" id="GAA0854988.1"/>
    </source>
</evidence>